<dbReference type="EMBL" id="QGKV02000299">
    <property type="protein sequence ID" value="KAF3597405.1"/>
    <property type="molecule type" value="Genomic_DNA"/>
</dbReference>
<sequence>MWVAQWNRLPTRNRLARWSPVPDKSCLLCGTHDEDRDHLFLRCSFSEQIWKKVTRRLGHRPFLFHTWTALLDWLHLKDRTSSLTLRRLAVHTTISKLWFERNNRLHNSRSSTPMIIFKDIDRTIRNSIHTRKRRRKFRNLMSHWLRFS</sequence>
<feature type="domain" description="Reverse transcriptase zinc-binding" evidence="1">
    <location>
        <begin position="1"/>
        <end position="50"/>
    </location>
</feature>
<dbReference type="PANTHER" id="PTHR33116">
    <property type="entry name" value="REVERSE TRANSCRIPTASE ZINC-BINDING DOMAIN-CONTAINING PROTEIN-RELATED-RELATED"/>
    <property type="match status" value="1"/>
</dbReference>
<dbReference type="InterPro" id="IPR026960">
    <property type="entry name" value="RVT-Znf"/>
</dbReference>
<protein>
    <recommendedName>
        <fullName evidence="1">Reverse transcriptase zinc-binding domain-containing protein</fullName>
    </recommendedName>
</protein>
<accession>A0ABQ7ELN3</accession>
<evidence type="ECO:0000313" key="3">
    <source>
        <dbReference type="Proteomes" id="UP000266723"/>
    </source>
</evidence>
<dbReference type="Proteomes" id="UP000266723">
    <property type="component" value="Unassembled WGS sequence"/>
</dbReference>
<keyword evidence="3" id="KW-1185">Reference proteome</keyword>
<proteinExistence type="predicted"/>
<evidence type="ECO:0000313" key="2">
    <source>
        <dbReference type="EMBL" id="KAF3597405.1"/>
    </source>
</evidence>
<dbReference type="Pfam" id="PF13966">
    <property type="entry name" value="zf-RVT"/>
    <property type="match status" value="1"/>
</dbReference>
<reference evidence="2 3" key="1">
    <citation type="journal article" date="2020" name="BMC Genomics">
        <title>Intraspecific diversification of the crop wild relative Brassica cretica Lam. using demographic model selection.</title>
        <authorList>
            <person name="Kioukis A."/>
            <person name="Michalopoulou V.A."/>
            <person name="Briers L."/>
            <person name="Pirintsos S."/>
            <person name="Studholme D.J."/>
            <person name="Pavlidis P."/>
            <person name="Sarris P.F."/>
        </authorList>
    </citation>
    <scope>NUCLEOTIDE SEQUENCE [LARGE SCALE GENOMIC DNA]</scope>
    <source>
        <strain evidence="3">cv. PFS-1207/04</strain>
    </source>
</reference>
<name>A0ABQ7ELN3_BRACR</name>
<evidence type="ECO:0000259" key="1">
    <source>
        <dbReference type="Pfam" id="PF13966"/>
    </source>
</evidence>
<gene>
    <name evidence="2" type="ORF">DY000_02020172</name>
</gene>
<comment type="caution">
    <text evidence="2">The sequence shown here is derived from an EMBL/GenBank/DDBJ whole genome shotgun (WGS) entry which is preliminary data.</text>
</comment>
<dbReference type="PANTHER" id="PTHR33116:SF78">
    <property type="entry name" value="OS12G0587133 PROTEIN"/>
    <property type="match status" value="1"/>
</dbReference>
<organism evidence="2 3">
    <name type="scientific">Brassica cretica</name>
    <name type="common">Mustard</name>
    <dbReference type="NCBI Taxonomy" id="69181"/>
    <lineage>
        <taxon>Eukaryota</taxon>
        <taxon>Viridiplantae</taxon>
        <taxon>Streptophyta</taxon>
        <taxon>Embryophyta</taxon>
        <taxon>Tracheophyta</taxon>
        <taxon>Spermatophyta</taxon>
        <taxon>Magnoliopsida</taxon>
        <taxon>eudicotyledons</taxon>
        <taxon>Gunneridae</taxon>
        <taxon>Pentapetalae</taxon>
        <taxon>rosids</taxon>
        <taxon>malvids</taxon>
        <taxon>Brassicales</taxon>
        <taxon>Brassicaceae</taxon>
        <taxon>Brassiceae</taxon>
        <taxon>Brassica</taxon>
    </lineage>
</organism>